<dbReference type="GeneID" id="19308783"/>
<evidence type="ECO:0000313" key="2">
    <source>
        <dbReference type="EMBL" id="EPQ54265.1"/>
    </source>
</evidence>
<reference evidence="2 3" key="1">
    <citation type="journal article" date="2012" name="Science">
        <title>The Paleozoic origin of enzymatic lignin decomposition reconstructed from 31 fungal genomes.</title>
        <authorList>
            <person name="Floudas D."/>
            <person name="Binder M."/>
            <person name="Riley R."/>
            <person name="Barry K."/>
            <person name="Blanchette R.A."/>
            <person name="Henrissat B."/>
            <person name="Martinez A.T."/>
            <person name="Otillar R."/>
            <person name="Spatafora J.W."/>
            <person name="Yadav J.S."/>
            <person name="Aerts A."/>
            <person name="Benoit I."/>
            <person name="Boyd A."/>
            <person name="Carlson A."/>
            <person name="Copeland A."/>
            <person name="Coutinho P.M."/>
            <person name="de Vries R.P."/>
            <person name="Ferreira P."/>
            <person name="Findley K."/>
            <person name="Foster B."/>
            <person name="Gaskell J."/>
            <person name="Glotzer D."/>
            <person name="Gorecki P."/>
            <person name="Heitman J."/>
            <person name="Hesse C."/>
            <person name="Hori C."/>
            <person name="Igarashi K."/>
            <person name="Jurgens J.A."/>
            <person name="Kallen N."/>
            <person name="Kersten P."/>
            <person name="Kohler A."/>
            <person name="Kuees U."/>
            <person name="Kumar T.K.A."/>
            <person name="Kuo A."/>
            <person name="LaButti K."/>
            <person name="Larrondo L.F."/>
            <person name="Lindquist E."/>
            <person name="Ling A."/>
            <person name="Lombard V."/>
            <person name="Lucas S."/>
            <person name="Lundell T."/>
            <person name="Martin R."/>
            <person name="McLaughlin D.J."/>
            <person name="Morgenstern I."/>
            <person name="Morin E."/>
            <person name="Murat C."/>
            <person name="Nagy L.G."/>
            <person name="Nolan M."/>
            <person name="Ohm R.A."/>
            <person name="Patyshakuliyeva A."/>
            <person name="Rokas A."/>
            <person name="Ruiz-Duenas F.J."/>
            <person name="Sabat G."/>
            <person name="Salamov A."/>
            <person name="Samejima M."/>
            <person name="Schmutz J."/>
            <person name="Slot J.C."/>
            <person name="St John F."/>
            <person name="Stenlid J."/>
            <person name="Sun H."/>
            <person name="Sun S."/>
            <person name="Syed K."/>
            <person name="Tsang A."/>
            <person name="Wiebenga A."/>
            <person name="Young D."/>
            <person name="Pisabarro A."/>
            <person name="Eastwood D.C."/>
            <person name="Martin F."/>
            <person name="Cullen D."/>
            <person name="Grigoriev I.V."/>
            <person name="Hibbett D.S."/>
        </authorList>
    </citation>
    <scope>NUCLEOTIDE SEQUENCE [LARGE SCALE GENOMIC DNA]</scope>
    <source>
        <strain evidence="2 3">ATCC 11539</strain>
    </source>
</reference>
<accession>S7RIT5</accession>
<dbReference type="OMA" id="ELAWYDH"/>
<dbReference type="PANTHER" id="PTHR42951">
    <property type="entry name" value="METALLO-BETA-LACTAMASE DOMAIN-CONTAINING"/>
    <property type="match status" value="1"/>
</dbReference>
<dbReference type="InterPro" id="IPR001279">
    <property type="entry name" value="Metallo-B-lactamas"/>
</dbReference>
<dbReference type="Pfam" id="PF00753">
    <property type="entry name" value="Lactamase_B"/>
    <property type="match status" value="1"/>
</dbReference>
<dbReference type="RefSeq" id="XP_007867567.1">
    <property type="nucleotide sequence ID" value="XM_007869376.1"/>
</dbReference>
<gene>
    <name evidence="2" type="ORF">GLOTRDRAFT_78207</name>
</gene>
<keyword evidence="2" id="KW-0378">Hydrolase</keyword>
<dbReference type="EMBL" id="KB469304">
    <property type="protein sequence ID" value="EPQ54265.1"/>
    <property type="molecule type" value="Genomic_DNA"/>
</dbReference>
<dbReference type="Proteomes" id="UP000030669">
    <property type="component" value="Unassembled WGS sequence"/>
</dbReference>
<protein>
    <submittedName>
        <fullName evidence="2">Metallo-hydrolase/oxidoreductase</fullName>
    </submittedName>
</protein>
<sequence length="318" mass="35613">MVRDNPRYAFSCSAFSPHTFLIIETHDVYSEHPYIYAILRPETNTILLIDTGCGGVSSRPDVEVKVLRDFLETVDIPSNHDRPLNDGGRFGYIVALSHCHYDHILGIEPFCVGSNGAARIVASSYDPHFLSPTHLPEHSLCNFLHIRLPRYTPVLVPHFHRIAAPSTSDGLQDLGFTVLHTPGHTPDSLAIWDEKESVIYIGDTLYEEEPIIFPNEGSIRDWLDSVDFLILFIKDRQVGQPRGTVIRVSCGHATAFKEALPVLQGAKAFIEAVVSGREQARTRRFKRGEVNAEYGQVGDRFRLICPERLVKEASGALR</sequence>
<dbReference type="HOGENOM" id="CLU_073674_0_0_1"/>
<keyword evidence="3" id="KW-1185">Reference proteome</keyword>
<dbReference type="Gene3D" id="3.60.15.10">
    <property type="entry name" value="Ribonuclease Z/Hydroxyacylglutathione hydrolase-like"/>
    <property type="match status" value="1"/>
</dbReference>
<dbReference type="SMART" id="SM00849">
    <property type="entry name" value="Lactamase_B"/>
    <property type="match status" value="1"/>
</dbReference>
<dbReference type="eggNOG" id="ENOG502S1UX">
    <property type="taxonomic scope" value="Eukaryota"/>
</dbReference>
<dbReference type="OrthoDB" id="3341310at2759"/>
<name>S7RIT5_GLOTA</name>
<dbReference type="STRING" id="670483.S7RIT5"/>
<dbReference type="KEGG" id="gtr:GLOTRDRAFT_78207"/>
<feature type="domain" description="Metallo-beta-lactamase" evidence="1">
    <location>
        <begin position="32"/>
        <end position="252"/>
    </location>
</feature>
<evidence type="ECO:0000313" key="3">
    <source>
        <dbReference type="Proteomes" id="UP000030669"/>
    </source>
</evidence>
<evidence type="ECO:0000259" key="1">
    <source>
        <dbReference type="SMART" id="SM00849"/>
    </source>
</evidence>
<dbReference type="PANTHER" id="PTHR42951:SF4">
    <property type="entry name" value="ACYL-COENZYME A THIOESTERASE MBLAC2"/>
    <property type="match status" value="1"/>
</dbReference>
<dbReference type="InterPro" id="IPR050855">
    <property type="entry name" value="NDM-1-like"/>
</dbReference>
<organism evidence="2 3">
    <name type="scientific">Gloeophyllum trabeum (strain ATCC 11539 / FP-39264 / Madison 617)</name>
    <name type="common">Brown rot fungus</name>
    <dbReference type="NCBI Taxonomy" id="670483"/>
    <lineage>
        <taxon>Eukaryota</taxon>
        <taxon>Fungi</taxon>
        <taxon>Dikarya</taxon>
        <taxon>Basidiomycota</taxon>
        <taxon>Agaricomycotina</taxon>
        <taxon>Agaricomycetes</taxon>
        <taxon>Gloeophyllales</taxon>
        <taxon>Gloeophyllaceae</taxon>
        <taxon>Gloeophyllum</taxon>
    </lineage>
</organism>
<proteinExistence type="predicted"/>
<dbReference type="GO" id="GO:0016787">
    <property type="term" value="F:hydrolase activity"/>
    <property type="evidence" value="ECO:0007669"/>
    <property type="project" value="UniProtKB-KW"/>
</dbReference>
<dbReference type="CDD" id="cd06262">
    <property type="entry name" value="metallo-hydrolase-like_MBL-fold"/>
    <property type="match status" value="1"/>
</dbReference>
<dbReference type="SUPFAM" id="SSF56281">
    <property type="entry name" value="Metallo-hydrolase/oxidoreductase"/>
    <property type="match status" value="1"/>
</dbReference>
<dbReference type="InterPro" id="IPR036866">
    <property type="entry name" value="RibonucZ/Hydroxyglut_hydro"/>
</dbReference>
<dbReference type="AlphaFoldDB" id="S7RIT5"/>